<dbReference type="PANTHER" id="PTHR30480:SF16">
    <property type="entry name" value="GLYCOSIDE HYDROLASE FAMILY 3 DOMAIN PROTEIN"/>
    <property type="match status" value="1"/>
</dbReference>
<reference evidence="5 6" key="1">
    <citation type="submission" date="2020-08" db="EMBL/GenBank/DDBJ databases">
        <title>Genomic Encyclopedia of Type Strains, Phase IV (KMG-V): Genome sequencing to study the core and pangenomes of soil and plant-associated prokaryotes.</title>
        <authorList>
            <person name="Whitman W."/>
        </authorList>
    </citation>
    <scope>NUCLEOTIDE SEQUENCE [LARGE SCALE GENOMIC DNA]</scope>
    <source>
        <strain evidence="5 6">B3ACCR2</strain>
    </source>
</reference>
<dbReference type="SUPFAM" id="SSF51445">
    <property type="entry name" value="(Trans)glycosidases"/>
    <property type="match status" value="1"/>
</dbReference>
<dbReference type="Proteomes" id="UP000590811">
    <property type="component" value="Unassembled WGS sequence"/>
</dbReference>
<keyword evidence="3 5" id="KW-0326">Glycosidase</keyword>
<proteinExistence type="inferred from homology"/>
<evidence type="ECO:0000313" key="6">
    <source>
        <dbReference type="Proteomes" id="UP000590811"/>
    </source>
</evidence>
<dbReference type="GO" id="GO:0004563">
    <property type="term" value="F:beta-N-acetylhexosaminidase activity"/>
    <property type="evidence" value="ECO:0007669"/>
    <property type="project" value="UniProtKB-EC"/>
</dbReference>
<comment type="caution">
    <text evidence="5">The sequence shown here is derived from an EMBL/GenBank/DDBJ whole genome shotgun (WGS) entry which is preliminary data.</text>
</comment>
<keyword evidence="2 5" id="KW-0378">Hydrolase</keyword>
<dbReference type="AlphaFoldDB" id="A0A839PYQ4"/>
<dbReference type="InterPro" id="IPR036962">
    <property type="entry name" value="Glyco_hydro_3_N_sf"/>
</dbReference>
<dbReference type="GO" id="GO:0005975">
    <property type="term" value="P:carbohydrate metabolic process"/>
    <property type="evidence" value="ECO:0007669"/>
    <property type="project" value="InterPro"/>
</dbReference>
<dbReference type="InterPro" id="IPR050226">
    <property type="entry name" value="NagZ_Beta-hexosaminidase"/>
</dbReference>
<gene>
    <name evidence="5" type="ORF">FHW14_003467</name>
</gene>
<evidence type="ECO:0000256" key="2">
    <source>
        <dbReference type="ARBA" id="ARBA00022801"/>
    </source>
</evidence>
<dbReference type="NCBIfam" id="NF003740">
    <property type="entry name" value="PRK05337.1"/>
    <property type="match status" value="1"/>
</dbReference>
<organism evidence="5 6">
    <name type="scientific">Terracoccus luteus</name>
    <dbReference type="NCBI Taxonomy" id="53356"/>
    <lineage>
        <taxon>Bacteria</taxon>
        <taxon>Bacillati</taxon>
        <taxon>Actinomycetota</taxon>
        <taxon>Actinomycetes</taxon>
        <taxon>Micrococcales</taxon>
        <taxon>Intrasporangiaceae</taxon>
        <taxon>Terracoccus</taxon>
    </lineage>
</organism>
<dbReference type="PANTHER" id="PTHR30480">
    <property type="entry name" value="BETA-HEXOSAMINIDASE-RELATED"/>
    <property type="match status" value="1"/>
</dbReference>
<evidence type="ECO:0000259" key="4">
    <source>
        <dbReference type="Pfam" id="PF00933"/>
    </source>
</evidence>
<dbReference type="Gene3D" id="3.20.20.300">
    <property type="entry name" value="Glycoside hydrolase, family 3, N-terminal domain"/>
    <property type="match status" value="1"/>
</dbReference>
<dbReference type="InterPro" id="IPR019800">
    <property type="entry name" value="Glyco_hydro_3_AS"/>
</dbReference>
<evidence type="ECO:0000313" key="5">
    <source>
        <dbReference type="EMBL" id="MBB2988273.1"/>
    </source>
</evidence>
<dbReference type="Pfam" id="PF00933">
    <property type="entry name" value="Glyco_hydro_3"/>
    <property type="match status" value="1"/>
</dbReference>
<dbReference type="InterPro" id="IPR001764">
    <property type="entry name" value="Glyco_hydro_3_N"/>
</dbReference>
<comment type="similarity">
    <text evidence="1">Belongs to the glycosyl hydrolase 3 family.</text>
</comment>
<protein>
    <submittedName>
        <fullName evidence="5">Beta-N-acetylhexosaminidase</fullName>
        <ecNumber evidence="5">3.2.1.52</ecNumber>
    </submittedName>
</protein>
<name>A0A839PYQ4_9MICO</name>
<evidence type="ECO:0000256" key="3">
    <source>
        <dbReference type="ARBA" id="ARBA00023295"/>
    </source>
</evidence>
<dbReference type="RefSeq" id="WP_253354856.1">
    <property type="nucleotide sequence ID" value="NZ_JACHVT010000009.1"/>
</dbReference>
<dbReference type="EMBL" id="JACHVT010000009">
    <property type="protein sequence ID" value="MBB2988273.1"/>
    <property type="molecule type" value="Genomic_DNA"/>
</dbReference>
<dbReference type="PROSITE" id="PS00775">
    <property type="entry name" value="GLYCOSYL_HYDROL_F3"/>
    <property type="match status" value="1"/>
</dbReference>
<evidence type="ECO:0000256" key="1">
    <source>
        <dbReference type="ARBA" id="ARBA00005336"/>
    </source>
</evidence>
<dbReference type="GO" id="GO:0009254">
    <property type="term" value="P:peptidoglycan turnover"/>
    <property type="evidence" value="ECO:0007669"/>
    <property type="project" value="TreeGrafter"/>
</dbReference>
<accession>A0A839PYQ4</accession>
<dbReference type="InterPro" id="IPR017853">
    <property type="entry name" value="GH"/>
</dbReference>
<sequence>MSALTSQESGPDEARASLRGLVAATLMPGFVGATVPDWVRRELRAGLRAVCLFGTNLVDEEQFSALCADLRSERDDLVLAVDEEGGDVTRLHYLTGSPQPGNAVLGRLDDEAVTRRSAAAIGRELAAHGITLDLAPVVDVNSADENPVIGVRSFGADPALAARHAAAFVEGLQSVGVAACAKHFPGHGDTVTDSHLALPRVDVPRDVLEARELVPFRAAVTAGAAAVMTSHIVVGAVDPDRPATMSSAVLGGLLRDQLGYDGLVVSDALDMAGASAETGIPEAAVRALQAGCDLLCVGSRTTEAEYGEVLDALVTAVEQGRLPLERVRGAAARVDAVAQAYPAGRGDSQTVSEAATEVGDGGAPLSDAEVQAAFETGPAFASWRDAPGDVAVVQVASGANQAVGRVRWGPAAAGPTTDADAVAPGAKVAVVGRGLGPDHPAWGVATRLRGAGHAVLVVECGWPRGGADLVTFGASLAVGRALRALLGADG</sequence>
<dbReference type="EC" id="3.2.1.52" evidence="5"/>
<feature type="domain" description="Glycoside hydrolase family 3 N-terminal" evidence="4">
    <location>
        <begin position="48"/>
        <end position="335"/>
    </location>
</feature>